<evidence type="ECO:0000313" key="1">
    <source>
        <dbReference type="EMBL" id="SER92774.1"/>
    </source>
</evidence>
<proteinExistence type="predicted"/>
<dbReference type="EMBL" id="FOGI01000006">
    <property type="protein sequence ID" value="SER92774.1"/>
    <property type="molecule type" value="Genomic_DNA"/>
</dbReference>
<gene>
    <name evidence="1" type="ORF">SAMN04487818_10694</name>
</gene>
<keyword evidence="2" id="KW-1185">Reference proteome</keyword>
<reference evidence="2" key="1">
    <citation type="submission" date="2016-10" db="EMBL/GenBank/DDBJ databases">
        <authorList>
            <person name="Varghese N."/>
            <person name="Submissions S."/>
        </authorList>
    </citation>
    <scope>NUCLEOTIDE SEQUENCE [LARGE SCALE GENOMIC DNA]</scope>
    <source>
        <strain evidence="2">DSM 44260</strain>
    </source>
</reference>
<dbReference type="AlphaFoldDB" id="A0A1H9T739"/>
<evidence type="ECO:0000313" key="2">
    <source>
        <dbReference type="Proteomes" id="UP000199051"/>
    </source>
</evidence>
<organism evidence="1 2">
    <name type="scientific">Actinokineospora terrae</name>
    <dbReference type="NCBI Taxonomy" id="155974"/>
    <lineage>
        <taxon>Bacteria</taxon>
        <taxon>Bacillati</taxon>
        <taxon>Actinomycetota</taxon>
        <taxon>Actinomycetes</taxon>
        <taxon>Pseudonocardiales</taxon>
        <taxon>Pseudonocardiaceae</taxon>
        <taxon>Actinokineospora</taxon>
    </lineage>
</organism>
<name>A0A1H9T739_9PSEU</name>
<dbReference type="STRING" id="155974.SAMN04487818_10694"/>
<dbReference type="Proteomes" id="UP000199051">
    <property type="component" value="Unassembled WGS sequence"/>
</dbReference>
<protein>
    <submittedName>
        <fullName evidence="1">Uncharacterized protein</fullName>
    </submittedName>
</protein>
<sequence length="211" mass="22603">MTSPKRLSALDETAVREAIGALEIVHGVVPPGVLPALEDLALRKAISTRLEDCGRTLINVEGGWTSGYRDDVADTLVESGLGVLPVGDRAVLVLLLLRTVAIPRARGNTTGETWGNTDGVRGTSIDDLAQNRNISKTQIKDSMSRLCSSGLVERRRSLLFPGPSLLRLTSKRSAQMWENLLLLAAPASLYAQAVRARRTGAVPPDNTLEVG</sequence>
<accession>A0A1H9T739</accession>